<dbReference type="AlphaFoldDB" id="A0AAN9Q564"/>
<keyword evidence="2" id="KW-1185">Reference proteome</keyword>
<evidence type="ECO:0000313" key="2">
    <source>
        <dbReference type="Proteomes" id="UP001359559"/>
    </source>
</evidence>
<protein>
    <submittedName>
        <fullName evidence="1">Uncharacterized protein</fullName>
    </submittedName>
</protein>
<comment type="caution">
    <text evidence="1">The sequence shown here is derived from an EMBL/GenBank/DDBJ whole genome shotgun (WGS) entry which is preliminary data.</text>
</comment>
<dbReference type="EMBL" id="JAYKXN010000001">
    <property type="protein sequence ID" value="KAK7318828.1"/>
    <property type="molecule type" value="Genomic_DNA"/>
</dbReference>
<sequence length="90" mass="10352">MRDRRGFWWDSKQFVQMKTEPDSKLRIGVGEEERDQCEGLVWTQSYNSIDFDWDGVEKSGNGYKTDVGTWLSIIFGRVRDGVLEAQNGSG</sequence>
<organism evidence="1 2">
    <name type="scientific">Clitoria ternatea</name>
    <name type="common">Butterfly pea</name>
    <dbReference type="NCBI Taxonomy" id="43366"/>
    <lineage>
        <taxon>Eukaryota</taxon>
        <taxon>Viridiplantae</taxon>
        <taxon>Streptophyta</taxon>
        <taxon>Embryophyta</taxon>
        <taxon>Tracheophyta</taxon>
        <taxon>Spermatophyta</taxon>
        <taxon>Magnoliopsida</taxon>
        <taxon>eudicotyledons</taxon>
        <taxon>Gunneridae</taxon>
        <taxon>Pentapetalae</taxon>
        <taxon>rosids</taxon>
        <taxon>fabids</taxon>
        <taxon>Fabales</taxon>
        <taxon>Fabaceae</taxon>
        <taxon>Papilionoideae</taxon>
        <taxon>50 kb inversion clade</taxon>
        <taxon>NPAAA clade</taxon>
        <taxon>indigoferoid/millettioid clade</taxon>
        <taxon>Phaseoleae</taxon>
        <taxon>Clitoria</taxon>
    </lineage>
</organism>
<accession>A0AAN9Q564</accession>
<reference evidence="1 2" key="1">
    <citation type="submission" date="2024-01" db="EMBL/GenBank/DDBJ databases">
        <title>The genomes of 5 underutilized Papilionoideae crops provide insights into root nodulation and disease resistance.</title>
        <authorList>
            <person name="Yuan L."/>
        </authorList>
    </citation>
    <scope>NUCLEOTIDE SEQUENCE [LARGE SCALE GENOMIC DNA]</scope>
    <source>
        <strain evidence="1">LY-2023</strain>
        <tissue evidence="1">Leaf</tissue>
    </source>
</reference>
<dbReference type="Proteomes" id="UP001359559">
    <property type="component" value="Unassembled WGS sequence"/>
</dbReference>
<evidence type="ECO:0000313" key="1">
    <source>
        <dbReference type="EMBL" id="KAK7318828.1"/>
    </source>
</evidence>
<name>A0AAN9Q564_CLITE</name>
<proteinExistence type="predicted"/>
<gene>
    <name evidence="1" type="ORF">RJT34_03535</name>
</gene>